<dbReference type="AlphaFoldDB" id="A0A9P5YCZ7"/>
<reference evidence="1" key="1">
    <citation type="submission" date="2020-11" db="EMBL/GenBank/DDBJ databases">
        <authorList>
            <consortium name="DOE Joint Genome Institute"/>
            <person name="Ahrendt S."/>
            <person name="Riley R."/>
            <person name="Andreopoulos W."/>
            <person name="Labutti K."/>
            <person name="Pangilinan J."/>
            <person name="Ruiz-Duenas F.J."/>
            <person name="Barrasa J.M."/>
            <person name="Sanchez-Garcia M."/>
            <person name="Camarero S."/>
            <person name="Miyauchi S."/>
            <person name="Serrano A."/>
            <person name="Linde D."/>
            <person name="Babiker R."/>
            <person name="Drula E."/>
            <person name="Ayuso-Fernandez I."/>
            <person name="Pacheco R."/>
            <person name="Padilla G."/>
            <person name="Ferreira P."/>
            <person name="Barriuso J."/>
            <person name="Kellner H."/>
            <person name="Castanera R."/>
            <person name="Alfaro M."/>
            <person name="Ramirez L."/>
            <person name="Pisabarro A.G."/>
            <person name="Kuo A."/>
            <person name="Tritt A."/>
            <person name="Lipzen A."/>
            <person name="He G."/>
            <person name="Yan M."/>
            <person name="Ng V."/>
            <person name="Cullen D."/>
            <person name="Martin F."/>
            <person name="Rosso M.-N."/>
            <person name="Henrissat B."/>
            <person name="Hibbett D."/>
            <person name="Martinez A.T."/>
            <person name="Grigoriev I.V."/>
        </authorList>
    </citation>
    <scope>NUCLEOTIDE SEQUENCE</scope>
    <source>
        <strain evidence="1">CBS 247.69</strain>
    </source>
</reference>
<dbReference type="Proteomes" id="UP000807353">
    <property type="component" value="Unassembled WGS sequence"/>
</dbReference>
<sequence length="73" mass="8532">MPCTQLRAVQPHKSLIVLPKKKKLSYTRMPELNFFRHKHSNYITSLLHIGMISGHDLLIHSRVPECERGQRTL</sequence>
<dbReference type="EMBL" id="MU150241">
    <property type="protein sequence ID" value="KAF9466512.1"/>
    <property type="molecule type" value="Genomic_DNA"/>
</dbReference>
<protein>
    <submittedName>
        <fullName evidence="1">Uncharacterized protein</fullName>
    </submittedName>
</protein>
<proteinExistence type="predicted"/>
<evidence type="ECO:0000313" key="1">
    <source>
        <dbReference type="EMBL" id="KAF9466512.1"/>
    </source>
</evidence>
<evidence type="ECO:0000313" key="2">
    <source>
        <dbReference type="Proteomes" id="UP000807353"/>
    </source>
</evidence>
<comment type="caution">
    <text evidence="1">The sequence shown here is derived from an EMBL/GenBank/DDBJ whole genome shotgun (WGS) entry which is preliminary data.</text>
</comment>
<keyword evidence="2" id="KW-1185">Reference proteome</keyword>
<name>A0A9P5YCZ7_9AGAR</name>
<accession>A0A9P5YCZ7</accession>
<gene>
    <name evidence="1" type="ORF">BDZ94DRAFT_173503</name>
</gene>
<organism evidence="1 2">
    <name type="scientific">Collybia nuda</name>
    <dbReference type="NCBI Taxonomy" id="64659"/>
    <lineage>
        <taxon>Eukaryota</taxon>
        <taxon>Fungi</taxon>
        <taxon>Dikarya</taxon>
        <taxon>Basidiomycota</taxon>
        <taxon>Agaricomycotina</taxon>
        <taxon>Agaricomycetes</taxon>
        <taxon>Agaricomycetidae</taxon>
        <taxon>Agaricales</taxon>
        <taxon>Tricholomatineae</taxon>
        <taxon>Clitocybaceae</taxon>
        <taxon>Collybia</taxon>
    </lineage>
</organism>